<evidence type="ECO:0000259" key="2">
    <source>
        <dbReference type="PROSITE" id="PS50883"/>
    </source>
</evidence>
<dbReference type="CDD" id="cd00130">
    <property type="entry name" value="PAS"/>
    <property type="match status" value="1"/>
</dbReference>
<dbReference type="SMART" id="SM00091">
    <property type="entry name" value="PAS"/>
    <property type="match status" value="1"/>
</dbReference>
<comment type="caution">
    <text evidence="3">The sequence shown here is derived from an EMBL/GenBank/DDBJ whole genome shotgun (WGS) entry which is preliminary data.</text>
</comment>
<dbReference type="Gene3D" id="3.20.20.450">
    <property type="entry name" value="EAL domain"/>
    <property type="match status" value="1"/>
</dbReference>
<dbReference type="InterPro" id="IPR035919">
    <property type="entry name" value="EAL_sf"/>
</dbReference>
<reference evidence="4" key="1">
    <citation type="journal article" date="2019" name="Int. J. Syst. Evol. Microbiol.">
        <title>The Global Catalogue of Microorganisms (GCM) 10K type strain sequencing project: providing services to taxonomists for standard genome sequencing and annotation.</title>
        <authorList>
            <consortium name="The Broad Institute Genomics Platform"/>
            <consortium name="The Broad Institute Genome Sequencing Center for Infectious Disease"/>
            <person name="Wu L."/>
            <person name="Ma J."/>
        </authorList>
    </citation>
    <scope>NUCLEOTIDE SEQUENCE [LARGE SCALE GENOMIC DNA]</scope>
    <source>
        <strain evidence="4">NBRC 110633</strain>
    </source>
</reference>
<sequence>MSEMLSVAQGEVQPGSGHSQVIEWSYDIETHEFECDQQSMISVLGLKQTVNSLDDVFQYMLLGQGDSAKQHIFDVEQNGGHGKFSGCLMLDNDRLVHVALSFERLNGHIVQGAIIPQLSITGCEELAKILETIFDLPNVGVLVADQDTRILGCNPAFEQQMGYENRDLVGLKTHILSSEHHSKAFYEQIWQDIDTEGFWSGNLLSRTVNGSNQAHHLCIYRLVFNSGRTLYLGFSTDISASLLWMKKASDQPQQWTTFLPPREEFEQQLARLVDENSHKDLNIIVTIRPKFSQQSLLEQQLGFSDFVMRSRHASIAGQLSRDVFVVCLQTPRCQWLSPLRLIQIALRGFFSELRSELGSSMHDAIVEGQTGVSVLGYDTDNPKQALVHAAQAMVSSPSGGQNYFSFYNSELHDELVKRHHLEAFLRTQIESQLVDVYYQPIIETRTGKVVKFEALARFYHQNKTYDTQEMIAVVEDLELIAALDDLVCRTALKQLPHIQKVYGEEIGLTLNRSLNTKLDALQVLQSSYDLIAESGVDPNRITIELTETAYFEQDKEHTLALSELRDKGIKIAIDDFGTGYSSFSYLEEGQFDLLKIDRKFIRGIEEGSTRYNIVKMITELAHKLGVKVVAEGVESQQELKELADLGVDFMQGFLFSQAVPVVLLDKPQCHKKHFNNVKVKPTQDAPLMSLSHTDVRRLDPGEPLSLAVEYMNLSPTAPLVVINEKQCVGLITKAQINLHLTPTMGTDLESERENRIWKRPVNQIMNTEFELVDANLPVSTVRELVTVGTAFPWILCDSQNQYRGLLTQEDALSYLAKSEY</sequence>
<dbReference type="Gene3D" id="3.10.580.10">
    <property type="entry name" value="CBS-domain"/>
    <property type="match status" value="1"/>
</dbReference>
<feature type="domain" description="PAS" evidence="1">
    <location>
        <begin position="126"/>
        <end position="170"/>
    </location>
</feature>
<protein>
    <submittedName>
        <fullName evidence="3">Ggdef family protein</fullName>
    </submittedName>
</protein>
<dbReference type="CDD" id="cd01948">
    <property type="entry name" value="EAL"/>
    <property type="match status" value="1"/>
</dbReference>
<dbReference type="InterPro" id="IPR013767">
    <property type="entry name" value="PAS_fold"/>
</dbReference>
<dbReference type="Proteomes" id="UP001156669">
    <property type="component" value="Unassembled WGS sequence"/>
</dbReference>
<dbReference type="SUPFAM" id="SSF55785">
    <property type="entry name" value="PYP-like sensor domain (PAS domain)"/>
    <property type="match status" value="1"/>
</dbReference>
<evidence type="ECO:0000313" key="4">
    <source>
        <dbReference type="Proteomes" id="UP001156669"/>
    </source>
</evidence>
<keyword evidence="4" id="KW-1185">Reference proteome</keyword>
<dbReference type="InterPro" id="IPR035965">
    <property type="entry name" value="PAS-like_dom_sf"/>
</dbReference>
<organism evidence="3 4">
    <name type="scientific">Vibrio hyugaensis</name>
    <dbReference type="NCBI Taxonomy" id="1534743"/>
    <lineage>
        <taxon>Bacteria</taxon>
        <taxon>Pseudomonadati</taxon>
        <taxon>Pseudomonadota</taxon>
        <taxon>Gammaproteobacteria</taxon>
        <taxon>Vibrionales</taxon>
        <taxon>Vibrionaceae</taxon>
        <taxon>Vibrio</taxon>
    </lineage>
</organism>
<evidence type="ECO:0000259" key="1">
    <source>
        <dbReference type="PROSITE" id="PS50112"/>
    </source>
</evidence>
<dbReference type="Pfam" id="PF00563">
    <property type="entry name" value="EAL"/>
    <property type="match status" value="1"/>
</dbReference>
<dbReference type="InterPro" id="IPR046342">
    <property type="entry name" value="CBS_dom_sf"/>
</dbReference>
<dbReference type="SUPFAM" id="SSF54631">
    <property type="entry name" value="CBS-domain pair"/>
    <property type="match status" value="1"/>
</dbReference>
<dbReference type="PANTHER" id="PTHR33121:SF79">
    <property type="entry name" value="CYCLIC DI-GMP PHOSPHODIESTERASE PDED-RELATED"/>
    <property type="match status" value="1"/>
</dbReference>
<evidence type="ECO:0000313" key="3">
    <source>
        <dbReference type="EMBL" id="GLR03144.1"/>
    </source>
</evidence>
<accession>A0ABQ5Y0V2</accession>
<proteinExistence type="predicted"/>
<name>A0ABQ5Y0V2_9VIBR</name>
<dbReference type="InterPro" id="IPR000014">
    <property type="entry name" value="PAS"/>
</dbReference>
<feature type="domain" description="EAL" evidence="2">
    <location>
        <begin position="418"/>
        <end position="672"/>
    </location>
</feature>
<dbReference type="PROSITE" id="PS50883">
    <property type="entry name" value="EAL"/>
    <property type="match status" value="1"/>
</dbReference>
<dbReference type="EMBL" id="BSOE01000012">
    <property type="protein sequence ID" value="GLR03144.1"/>
    <property type="molecule type" value="Genomic_DNA"/>
</dbReference>
<dbReference type="InterPro" id="IPR000644">
    <property type="entry name" value="CBS_dom"/>
</dbReference>
<dbReference type="Gene3D" id="3.30.450.20">
    <property type="entry name" value="PAS domain"/>
    <property type="match status" value="1"/>
</dbReference>
<dbReference type="Pfam" id="PF00989">
    <property type="entry name" value="PAS"/>
    <property type="match status" value="1"/>
</dbReference>
<dbReference type="NCBIfam" id="TIGR00229">
    <property type="entry name" value="sensory_box"/>
    <property type="match status" value="1"/>
</dbReference>
<dbReference type="SUPFAM" id="SSF141868">
    <property type="entry name" value="EAL domain-like"/>
    <property type="match status" value="1"/>
</dbReference>
<dbReference type="InterPro" id="IPR001633">
    <property type="entry name" value="EAL_dom"/>
</dbReference>
<gene>
    <name evidence="3" type="ORF">GCM10007906_07310</name>
</gene>
<dbReference type="PANTHER" id="PTHR33121">
    <property type="entry name" value="CYCLIC DI-GMP PHOSPHODIESTERASE PDEF"/>
    <property type="match status" value="1"/>
</dbReference>
<dbReference type="PROSITE" id="PS50112">
    <property type="entry name" value="PAS"/>
    <property type="match status" value="1"/>
</dbReference>
<dbReference type="RefSeq" id="WP_045400942.1">
    <property type="nucleotide sequence ID" value="NZ_BBLD01000034.1"/>
</dbReference>
<dbReference type="Pfam" id="PF00571">
    <property type="entry name" value="CBS"/>
    <property type="match status" value="1"/>
</dbReference>
<dbReference type="SMART" id="SM00052">
    <property type="entry name" value="EAL"/>
    <property type="match status" value="1"/>
</dbReference>
<dbReference type="InterPro" id="IPR050706">
    <property type="entry name" value="Cyclic-di-GMP_PDE-like"/>
</dbReference>